<dbReference type="PANTHER" id="PTHR36013">
    <property type="entry name" value="ATP SYNTHASE 24 KDA SUBUNIT, MITOCHONDRIAL-RELATED"/>
    <property type="match status" value="1"/>
</dbReference>
<feature type="coiled-coil region" evidence="1">
    <location>
        <begin position="164"/>
        <end position="211"/>
    </location>
</feature>
<evidence type="ECO:0008006" key="4">
    <source>
        <dbReference type="Google" id="ProtNLM"/>
    </source>
</evidence>
<proteinExistence type="predicted"/>
<protein>
    <recommendedName>
        <fullName evidence="4">Mitochondrial ATP synthase</fullName>
    </recommendedName>
</protein>
<dbReference type="Pfam" id="PF15704">
    <property type="entry name" value="Mt_ATP_synt"/>
    <property type="match status" value="1"/>
</dbReference>
<comment type="caution">
    <text evidence="2">The sequence shown here is derived from an EMBL/GenBank/DDBJ whole genome shotgun (WGS) entry which is preliminary data.</text>
</comment>
<dbReference type="Proteomes" id="UP001605036">
    <property type="component" value="Unassembled WGS sequence"/>
</dbReference>
<organism evidence="2 3">
    <name type="scientific">Riccia fluitans</name>
    <dbReference type="NCBI Taxonomy" id="41844"/>
    <lineage>
        <taxon>Eukaryota</taxon>
        <taxon>Viridiplantae</taxon>
        <taxon>Streptophyta</taxon>
        <taxon>Embryophyta</taxon>
        <taxon>Marchantiophyta</taxon>
        <taxon>Marchantiopsida</taxon>
        <taxon>Marchantiidae</taxon>
        <taxon>Marchantiales</taxon>
        <taxon>Ricciaceae</taxon>
        <taxon>Riccia</taxon>
    </lineage>
</organism>
<evidence type="ECO:0000313" key="2">
    <source>
        <dbReference type="EMBL" id="KAL2653762.1"/>
    </source>
</evidence>
<keyword evidence="3" id="KW-1185">Reference proteome</keyword>
<dbReference type="InterPro" id="IPR031432">
    <property type="entry name" value="MGP1"/>
</dbReference>
<dbReference type="EMBL" id="JBHFFA010000001">
    <property type="protein sequence ID" value="KAL2653762.1"/>
    <property type="molecule type" value="Genomic_DNA"/>
</dbReference>
<sequence length="230" mass="25687">MATAGRSRLSQLLRTRAASFLPAVSRSFSAAGQGDDVVKQAFVTQQTKFRAFLGELAKVKITLDSEDPKAVKDYATTMKNIRTKLAIPSYTEKIADLLESAGDDVTDVRSYLETQTRLRSEVGIQDDLGADKLTMEALDKVEESLGKPLLLDDKQGLTLLSKEIDEINKKLGLDEALLEKLEEEVELAVAKGELEELTKEAREKIETYKRRDELDSLAVDTKELDYRPYL</sequence>
<evidence type="ECO:0000313" key="3">
    <source>
        <dbReference type="Proteomes" id="UP001605036"/>
    </source>
</evidence>
<dbReference type="PANTHER" id="PTHR36013:SF2">
    <property type="entry name" value="ATP SYNTHASE 24 KDA SUBUNIT, MITOCHONDRIAL-RELATED"/>
    <property type="match status" value="1"/>
</dbReference>
<name>A0ABD1ZQN5_9MARC</name>
<keyword evidence="1" id="KW-0175">Coiled coil</keyword>
<accession>A0ABD1ZQN5</accession>
<evidence type="ECO:0000256" key="1">
    <source>
        <dbReference type="SAM" id="Coils"/>
    </source>
</evidence>
<reference evidence="2 3" key="1">
    <citation type="submission" date="2024-09" db="EMBL/GenBank/DDBJ databases">
        <title>Chromosome-scale assembly of Riccia fluitans.</title>
        <authorList>
            <person name="Paukszto L."/>
            <person name="Sawicki J."/>
            <person name="Karawczyk K."/>
            <person name="Piernik-Szablinska J."/>
            <person name="Szczecinska M."/>
            <person name="Mazdziarz M."/>
        </authorList>
    </citation>
    <scope>NUCLEOTIDE SEQUENCE [LARGE SCALE GENOMIC DNA]</scope>
    <source>
        <strain evidence="2">Rf_01</strain>
        <tissue evidence="2">Aerial parts of the thallus</tissue>
    </source>
</reference>
<dbReference type="AlphaFoldDB" id="A0ABD1ZQN5"/>
<gene>
    <name evidence="2" type="ORF">R1flu_021890</name>
</gene>